<reference evidence="2 3" key="1">
    <citation type="submission" date="2024-07" db="EMBL/GenBank/DDBJ databases">
        <title>Section-level genome sequencing and comparative genomics of Aspergillus sections Usti and Cavernicolus.</title>
        <authorList>
            <consortium name="Lawrence Berkeley National Laboratory"/>
            <person name="Nybo J.L."/>
            <person name="Vesth T.C."/>
            <person name="Theobald S."/>
            <person name="Frisvad J.C."/>
            <person name="Larsen T.O."/>
            <person name="Kjaerboelling I."/>
            <person name="Rothschild-Mancinelli K."/>
            <person name="Lyhne E.K."/>
            <person name="Kogle M.E."/>
            <person name="Barry K."/>
            <person name="Clum A."/>
            <person name="Na H."/>
            <person name="Ledsgaard L."/>
            <person name="Lin J."/>
            <person name="Lipzen A."/>
            <person name="Kuo A."/>
            <person name="Riley R."/>
            <person name="Mondo S."/>
            <person name="Labutti K."/>
            <person name="Haridas S."/>
            <person name="Pangalinan J."/>
            <person name="Salamov A.A."/>
            <person name="Simmons B.A."/>
            <person name="Magnuson J.K."/>
            <person name="Chen J."/>
            <person name="Drula E."/>
            <person name="Henrissat B."/>
            <person name="Wiebenga A."/>
            <person name="Lubbers R.J."/>
            <person name="Gomes A.C."/>
            <person name="Makela M.R."/>
            <person name="Stajich J."/>
            <person name="Grigoriev I.V."/>
            <person name="Mortensen U.H."/>
            <person name="De Vries R.P."/>
            <person name="Baker S.E."/>
            <person name="Andersen M.R."/>
        </authorList>
    </citation>
    <scope>NUCLEOTIDE SEQUENCE [LARGE SCALE GENOMIC DNA]</scope>
    <source>
        <strain evidence="2 3">CBS 123904</strain>
    </source>
</reference>
<comment type="caution">
    <text evidence="2">The sequence shown here is derived from an EMBL/GenBank/DDBJ whole genome shotgun (WGS) entry which is preliminary data.</text>
</comment>
<feature type="region of interest" description="Disordered" evidence="1">
    <location>
        <begin position="100"/>
        <end position="125"/>
    </location>
</feature>
<feature type="compositionally biased region" description="Basic and acidic residues" evidence="1">
    <location>
        <begin position="104"/>
        <end position="120"/>
    </location>
</feature>
<dbReference type="NCBIfam" id="TIGR00730">
    <property type="entry name" value="Rossman fold protein, TIGR00730 family"/>
    <property type="match status" value="1"/>
</dbReference>
<evidence type="ECO:0000313" key="2">
    <source>
        <dbReference type="EMBL" id="KAL2832256.1"/>
    </source>
</evidence>
<dbReference type="Proteomes" id="UP001610446">
    <property type="component" value="Unassembled WGS sequence"/>
</dbReference>
<proteinExistence type="predicted"/>
<organism evidence="2 3">
    <name type="scientific">Aspergillus pseudoustus</name>
    <dbReference type="NCBI Taxonomy" id="1810923"/>
    <lineage>
        <taxon>Eukaryota</taxon>
        <taxon>Fungi</taxon>
        <taxon>Dikarya</taxon>
        <taxon>Ascomycota</taxon>
        <taxon>Pezizomycotina</taxon>
        <taxon>Eurotiomycetes</taxon>
        <taxon>Eurotiomycetidae</taxon>
        <taxon>Eurotiales</taxon>
        <taxon>Aspergillaceae</taxon>
        <taxon>Aspergillus</taxon>
        <taxon>Aspergillus subgen. Nidulantes</taxon>
    </lineage>
</organism>
<sequence>MPGDPGDQPVICVCCGAQPGDSPEYMAAARALAYELHRANAKLVYGGGTKGLMGEVARTLVSLSDPSAVHGFILRALVAYHPEAADGMARDGKLAERIVSCDGDGSKGEKEKKKGDHELEPSPAEGEYGRITLVDSMHERKQKMAEQVLAGGPGSGFVALPGGYGTLEELAEVITWNQLGIHDRGVVLLNINGFWDGLVAWMEMAAQRKFIGAANKDIVVECKEVEQVIGALEGYRPSGGRLSLSWGCK</sequence>
<keyword evidence="3" id="KW-1185">Reference proteome</keyword>
<dbReference type="Gene3D" id="3.40.50.450">
    <property type="match status" value="1"/>
</dbReference>
<dbReference type="PANTHER" id="PTHR31223:SF70">
    <property type="entry name" value="LOG FAMILY PROTEIN YJL055W"/>
    <property type="match status" value="1"/>
</dbReference>
<dbReference type="InterPro" id="IPR005269">
    <property type="entry name" value="LOG"/>
</dbReference>
<evidence type="ECO:0000256" key="1">
    <source>
        <dbReference type="SAM" id="MobiDB-lite"/>
    </source>
</evidence>
<evidence type="ECO:0000313" key="3">
    <source>
        <dbReference type="Proteomes" id="UP001610446"/>
    </source>
</evidence>
<dbReference type="PANTHER" id="PTHR31223">
    <property type="entry name" value="LOG FAMILY PROTEIN YJL055W"/>
    <property type="match status" value="1"/>
</dbReference>
<name>A0ABR4IX65_9EURO</name>
<dbReference type="InterPro" id="IPR031100">
    <property type="entry name" value="LOG_fam"/>
</dbReference>
<gene>
    <name evidence="2" type="ORF">BJY01DRAFT_260285</name>
</gene>
<accession>A0ABR4IX65</accession>
<dbReference type="SUPFAM" id="SSF102405">
    <property type="entry name" value="MCP/YpsA-like"/>
    <property type="match status" value="1"/>
</dbReference>
<protein>
    <submittedName>
        <fullName evidence="2">Lysine decarboxylase-like protein</fullName>
    </submittedName>
</protein>
<dbReference type="EMBL" id="JBFXLU010000266">
    <property type="protein sequence ID" value="KAL2832256.1"/>
    <property type="molecule type" value="Genomic_DNA"/>
</dbReference>
<dbReference type="Pfam" id="PF03641">
    <property type="entry name" value="Lysine_decarbox"/>
    <property type="match status" value="1"/>
</dbReference>